<dbReference type="GO" id="GO:0003824">
    <property type="term" value="F:catalytic activity"/>
    <property type="evidence" value="ECO:0007669"/>
    <property type="project" value="InterPro"/>
</dbReference>
<dbReference type="Gene3D" id="3.90.226.10">
    <property type="entry name" value="2-enoyl-CoA Hydratase, Chain A, domain 1"/>
    <property type="match status" value="1"/>
</dbReference>
<organism evidence="3 4">
    <name type="scientific">Herbaspirillum rubrisubalbicans</name>
    <dbReference type="NCBI Taxonomy" id="80842"/>
    <lineage>
        <taxon>Bacteria</taxon>
        <taxon>Pseudomonadati</taxon>
        <taxon>Pseudomonadota</taxon>
        <taxon>Betaproteobacteria</taxon>
        <taxon>Burkholderiales</taxon>
        <taxon>Oxalobacteraceae</taxon>
        <taxon>Herbaspirillum</taxon>
    </lineage>
</organism>
<dbReference type="PANTHER" id="PTHR42964">
    <property type="entry name" value="ENOYL-COA HYDRATASE"/>
    <property type="match status" value="1"/>
</dbReference>
<proteinExistence type="inferred from homology"/>
<dbReference type="Pfam" id="PF00378">
    <property type="entry name" value="ECH_1"/>
    <property type="match status" value="1"/>
</dbReference>
<dbReference type="CDD" id="cd06558">
    <property type="entry name" value="crotonase-like"/>
    <property type="match status" value="1"/>
</dbReference>
<dbReference type="EMBL" id="CP024996">
    <property type="protein sequence ID" value="AYR25288.1"/>
    <property type="molecule type" value="Genomic_DNA"/>
</dbReference>
<dbReference type="SUPFAM" id="SSF52096">
    <property type="entry name" value="ClpP/crotonase"/>
    <property type="match status" value="1"/>
</dbReference>
<dbReference type="InterPro" id="IPR014748">
    <property type="entry name" value="Enoyl-CoA_hydra_C"/>
</dbReference>
<evidence type="ECO:0000256" key="1">
    <source>
        <dbReference type="ARBA" id="ARBA00005254"/>
    </source>
</evidence>
<dbReference type="PROSITE" id="PS00166">
    <property type="entry name" value="ENOYL_COA_HYDRATASE"/>
    <property type="match status" value="1"/>
</dbReference>
<dbReference type="GO" id="GO:0008300">
    <property type="term" value="P:isoprenoid catabolic process"/>
    <property type="evidence" value="ECO:0007669"/>
    <property type="project" value="TreeGrafter"/>
</dbReference>
<dbReference type="InterPro" id="IPR029045">
    <property type="entry name" value="ClpP/crotonase-like_dom_sf"/>
</dbReference>
<dbReference type="InterPro" id="IPR051683">
    <property type="entry name" value="Enoyl-CoA_Hydratase/Isomerase"/>
</dbReference>
<dbReference type="Gene3D" id="1.10.12.10">
    <property type="entry name" value="Lyase 2-enoyl-coa Hydratase, Chain A, domain 2"/>
    <property type="match status" value="1"/>
</dbReference>
<dbReference type="InterPro" id="IPR001753">
    <property type="entry name" value="Enoyl-CoA_hydra/iso"/>
</dbReference>
<comment type="similarity">
    <text evidence="1 2">Belongs to the enoyl-CoA hydratase/isomerase family.</text>
</comment>
<dbReference type="AlphaFoldDB" id="A0AAD0U8E5"/>
<name>A0AAD0U8E5_9BURK</name>
<dbReference type="RefSeq" id="WP_058896123.1">
    <property type="nucleotide sequence ID" value="NZ_CP024996.1"/>
</dbReference>
<dbReference type="Proteomes" id="UP000269199">
    <property type="component" value="Chromosome"/>
</dbReference>
<accession>A0AAD0U8E5</accession>
<reference evidence="3 4" key="1">
    <citation type="submission" date="2017-11" db="EMBL/GenBank/DDBJ databases">
        <title>Complete genome sequence of Herbaspirillum rubrisubalbicans DSM 11543.</title>
        <authorList>
            <person name="Chen M."/>
            <person name="An Q."/>
        </authorList>
    </citation>
    <scope>NUCLEOTIDE SEQUENCE [LARGE SCALE GENOMIC DNA]</scope>
    <source>
        <strain evidence="3 4">DSM 11543</strain>
    </source>
</reference>
<gene>
    <name evidence="3" type="ORF">RC54_16300</name>
</gene>
<dbReference type="InterPro" id="IPR018376">
    <property type="entry name" value="Enoyl-CoA_hyd/isom_CS"/>
</dbReference>
<protein>
    <submittedName>
        <fullName evidence="3">Gamma-carboxygeranoyl-CoA hydratase</fullName>
    </submittedName>
</protein>
<dbReference type="PANTHER" id="PTHR42964:SF1">
    <property type="entry name" value="POLYKETIDE BIOSYNTHESIS ENOYL-COA HYDRATASE PKSH-RELATED"/>
    <property type="match status" value="1"/>
</dbReference>
<evidence type="ECO:0000313" key="3">
    <source>
        <dbReference type="EMBL" id="AYR25288.1"/>
    </source>
</evidence>
<sequence length="270" mass="28365">MSSAAAHLDIDPRGLATITLNRPDIHNAFDDQLIAHLIDLITQAGDDARTCVLLLASTGKSFSAGADLAWMRRMADASREDNLRDARKLALLMHTLNSFPAPTLAKVQGAVMGGGVGLVSCCDIVVASEAAFFALSEVKLGLAPAAISPYVIAKMGVSQARRYFVSAERFPAACAAAMGLVHEVVPPGELDARTAQLIDTLLANGPQAMRAAKQLVQVANPLQVTPELSEYTAGVIADLRASAEGREGLRAFLDKDAPAWTHKQPTAGAA</sequence>
<evidence type="ECO:0000313" key="4">
    <source>
        <dbReference type="Proteomes" id="UP000269199"/>
    </source>
</evidence>
<evidence type="ECO:0000256" key="2">
    <source>
        <dbReference type="RuleBase" id="RU003707"/>
    </source>
</evidence>